<evidence type="ECO:0000256" key="3">
    <source>
        <dbReference type="ARBA" id="ARBA00022989"/>
    </source>
</evidence>
<comment type="subcellular location">
    <subcellularLocation>
        <location evidence="1">Cell membrane</location>
        <topology evidence="1">Multi-pass membrane protein</topology>
    </subcellularLocation>
</comment>
<protein>
    <submittedName>
        <fullName evidence="8">Lactococcin-G-processing and transport ATP-binding protein LagD</fullName>
    </submittedName>
</protein>
<dbReference type="SUPFAM" id="SSF90123">
    <property type="entry name" value="ABC transporter transmembrane region"/>
    <property type="match status" value="1"/>
</dbReference>
<dbReference type="Proteomes" id="UP000019402">
    <property type="component" value="Unassembled WGS sequence"/>
</dbReference>
<evidence type="ECO:0000256" key="2">
    <source>
        <dbReference type="ARBA" id="ARBA00022692"/>
    </source>
</evidence>
<dbReference type="InterPro" id="IPR036640">
    <property type="entry name" value="ABC1_TM_sf"/>
</dbReference>
<keyword evidence="8" id="KW-0067">ATP-binding</keyword>
<dbReference type="CDD" id="cd02418">
    <property type="entry name" value="Peptidase_C39B"/>
    <property type="match status" value="1"/>
</dbReference>
<evidence type="ECO:0000313" key="9">
    <source>
        <dbReference type="Proteomes" id="UP000019402"/>
    </source>
</evidence>
<evidence type="ECO:0000259" key="7">
    <source>
        <dbReference type="PROSITE" id="PS50990"/>
    </source>
</evidence>
<dbReference type="STRING" id="869213.GCA_000517085_01945"/>
<keyword evidence="8" id="KW-0547">Nucleotide-binding</keyword>
<name>W7Y5L2_9BACT</name>
<proteinExistence type="predicted"/>
<accession>W7Y5L2</accession>
<dbReference type="GO" id="GO:0005886">
    <property type="term" value="C:plasma membrane"/>
    <property type="evidence" value="ECO:0007669"/>
    <property type="project" value="UniProtKB-SubCell"/>
</dbReference>
<feature type="domain" description="ABC transmembrane type-1" evidence="6">
    <location>
        <begin position="160"/>
        <end position="246"/>
    </location>
</feature>
<dbReference type="GO" id="GO:0006508">
    <property type="term" value="P:proteolysis"/>
    <property type="evidence" value="ECO:0007669"/>
    <property type="project" value="InterPro"/>
</dbReference>
<dbReference type="GO" id="GO:0008233">
    <property type="term" value="F:peptidase activity"/>
    <property type="evidence" value="ECO:0007669"/>
    <property type="project" value="InterPro"/>
</dbReference>
<keyword evidence="4 5" id="KW-0472">Membrane</keyword>
<evidence type="ECO:0000256" key="5">
    <source>
        <dbReference type="SAM" id="Phobius"/>
    </source>
</evidence>
<dbReference type="InterPro" id="IPR005074">
    <property type="entry name" value="Peptidase_C39"/>
</dbReference>
<keyword evidence="3 5" id="KW-1133">Transmembrane helix</keyword>
<dbReference type="Gene3D" id="1.20.1560.10">
    <property type="entry name" value="ABC transporter type 1, transmembrane domain"/>
    <property type="match status" value="1"/>
</dbReference>
<sequence length="246" mass="27349">MKQRDITDCGAACLASVATHYKLKLPVSRIRQMAGTDKKGTNVLGLIKAAEKMGFTAKGVKGGVDALPKIPLPAIAHVVVKEVLHHYIVIYKVSKEKVEYMDPGDGSIHKQSIEEFNKQWTGVLVLLVPNEDFTSGNEKVSNLKRFAFLLKPHKSILTQSLIGAILYTVLGLSTSIYIQKITDFVLIDQNKNLLNLLSVGMIIILFFQIFIGASKSVLILRTGQKIDAQLILGYYKHLLKLPQRFF</sequence>
<dbReference type="RefSeq" id="WP_235208154.1">
    <property type="nucleotide sequence ID" value="NZ_BAMD01000022.1"/>
</dbReference>
<feature type="transmembrane region" description="Helical" evidence="5">
    <location>
        <begin position="193"/>
        <end position="211"/>
    </location>
</feature>
<organism evidence="8 9">
    <name type="scientific">Saccharicrinis fermentans DSM 9555 = JCM 21142</name>
    <dbReference type="NCBI Taxonomy" id="869213"/>
    <lineage>
        <taxon>Bacteria</taxon>
        <taxon>Pseudomonadati</taxon>
        <taxon>Bacteroidota</taxon>
        <taxon>Bacteroidia</taxon>
        <taxon>Marinilabiliales</taxon>
        <taxon>Marinilabiliaceae</taxon>
        <taxon>Saccharicrinis</taxon>
    </lineage>
</organism>
<dbReference type="PROSITE" id="PS50990">
    <property type="entry name" value="PEPTIDASE_C39"/>
    <property type="match status" value="1"/>
</dbReference>
<dbReference type="EMBL" id="BAMD01000022">
    <property type="protein sequence ID" value="GAF03397.1"/>
    <property type="molecule type" value="Genomic_DNA"/>
</dbReference>
<keyword evidence="2 5" id="KW-0812">Transmembrane</keyword>
<dbReference type="Pfam" id="PF00664">
    <property type="entry name" value="ABC_membrane"/>
    <property type="match status" value="1"/>
</dbReference>
<reference evidence="8 9" key="1">
    <citation type="journal article" date="2014" name="Genome Announc.">
        <title>Draft Genome Sequence of Cytophaga fermentans JCM 21142T, a Facultative Anaerobe Isolated from Marine Mud.</title>
        <authorList>
            <person name="Starns D."/>
            <person name="Oshima K."/>
            <person name="Suda W."/>
            <person name="Iino T."/>
            <person name="Yuki M."/>
            <person name="Inoue J."/>
            <person name="Kitamura K."/>
            <person name="Iida T."/>
            <person name="Darby A."/>
            <person name="Hattori M."/>
            <person name="Ohkuma M."/>
        </authorList>
    </citation>
    <scope>NUCLEOTIDE SEQUENCE [LARGE SCALE GENOMIC DNA]</scope>
    <source>
        <strain evidence="8 9">JCM 21142</strain>
    </source>
</reference>
<dbReference type="InterPro" id="IPR011527">
    <property type="entry name" value="ABC1_TM_dom"/>
</dbReference>
<dbReference type="Pfam" id="PF03412">
    <property type="entry name" value="Peptidase_C39"/>
    <property type="match status" value="1"/>
</dbReference>
<evidence type="ECO:0000256" key="1">
    <source>
        <dbReference type="ARBA" id="ARBA00004651"/>
    </source>
</evidence>
<comment type="caution">
    <text evidence="8">The sequence shown here is derived from an EMBL/GenBank/DDBJ whole genome shotgun (WGS) entry which is preliminary data.</text>
</comment>
<dbReference type="PROSITE" id="PS50929">
    <property type="entry name" value="ABC_TM1F"/>
    <property type="match status" value="1"/>
</dbReference>
<evidence type="ECO:0000313" key="8">
    <source>
        <dbReference type="EMBL" id="GAF03397.1"/>
    </source>
</evidence>
<feature type="domain" description="Peptidase C39" evidence="7">
    <location>
        <begin position="3"/>
        <end position="127"/>
    </location>
</feature>
<feature type="transmembrane region" description="Helical" evidence="5">
    <location>
        <begin position="156"/>
        <end position="178"/>
    </location>
</feature>
<gene>
    <name evidence="8" type="ORF">JCM21142_42070</name>
</gene>
<evidence type="ECO:0000256" key="4">
    <source>
        <dbReference type="ARBA" id="ARBA00023136"/>
    </source>
</evidence>
<dbReference type="eggNOG" id="COG2274">
    <property type="taxonomic scope" value="Bacteria"/>
</dbReference>
<evidence type="ECO:0000259" key="6">
    <source>
        <dbReference type="PROSITE" id="PS50929"/>
    </source>
</evidence>
<dbReference type="Gene3D" id="3.90.70.10">
    <property type="entry name" value="Cysteine proteinases"/>
    <property type="match status" value="1"/>
</dbReference>
<dbReference type="GO" id="GO:0140359">
    <property type="term" value="F:ABC-type transporter activity"/>
    <property type="evidence" value="ECO:0007669"/>
    <property type="project" value="InterPro"/>
</dbReference>
<keyword evidence="9" id="KW-1185">Reference proteome</keyword>
<dbReference type="GO" id="GO:0005524">
    <property type="term" value="F:ATP binding"/>
    <property type="evidence" value="ECO:0007669"/>
    <property type="project" value="UniProtKB-KW"/>
</dbReference>
<dbReference type="AlphaFoldDB" id="W7Y5L2"/>